<dbReference type="PANTHER" id="PTHR11236:SF50">
    <property type="entry name" value="AMINODEOXYCHORISMATE SYNTHASE COMPONENT 1"/>
    <property type="match status" value="1"/>
</dbReference>
<evidence type="ECO:0000313" key="3">
    <source>
        <dbReference type="EMBL" id="PJZ70998.1"/>
    </source>
</evidence>
<dbReference type="GO" id="GO:0046820">
    <property type="term" value="F:4-amino-4-deoxychorismate synthase activity"/>
    <property type="evidence" value="ECO:0007669"/>
    <property type="project" value="TreeGrafter"/>
</dbReference>
<dbReference type="InterPro" id="IPR019999">
    <property type="entry name" value="Anth_synth_I-like"/>
</dbReference>
<protein>
    <submittedName>
        <fullName evidence="4">Bifunctional aminodeoxychorismate synthase component I/aminotransferase</fullName>
    </submittedName>
</protein>
<dbReference type="OrthoDB" id="9803598at2"/>
<dbReference type="Proteomes" id="UP000231962">
    <property type="component" value="Unassembled WGS sequence"/>
</dbReference>
<keyword evidence="5" id="KW-1185">Reference proteome</keyword>
<dbReference type="SUPFAM" id="SSF56322">
    <property type="entry name" value="ADC synthase"/>
    <property type="match status" value="1"/>
</dbReference>
<dbReference type="Gene3D" id="3.30.470.10">
    <property type="match status" value="1"/>
</dbReference>
<dbReference type="Pfam" id="PF01063">
    <property type="entry name" value="Aminotran_4"/>
    <property type="match status" value="1"/>
</dbReference>
<dbReference type="GO" id="GO:0000162">
    <property type="term" value="P:L-tryptophan biosynthetic process"/>
    <property type="evidence" value="ECO:0007669"/>
    <property type="project" value="TreeGrafter"/>
</dbReference>
<dbReference type="Gene3D" id="3.60.120.10">
    <property type="entry name" value="Anthranilate synthase"/>
    <property type="match status" value="1"/>
</dbReference>
<dbReference type="Pfam" id="PF00425">
    <property type="entry name" value="Chorismate_bind"/>
    <property type="match status" value="1"/>
</dbReference>
<dbReference type="PANTHER" id="PTHR11236">
    <property type="entry name" value="AMINOBENZOATE/ANTHRANILATE SYNTHASE"/>
    <property type="match status" value="1"/>
</dbReference>
<dbReference type="PRINTS" id="PR00095">
    <property type="entry name" value="ANTSNTHASEI"/>
</dbReference>
<dbReference type="Gene3D" id="3.20.10.10">
    <property type="entry name" value="D-amino Acid Aminotransferase, subunit A, domain 2"/>
    <property type="match status" value="1"/>
</dbReference>
<dbReference type="EMBL" id="NPDZ01000001">
    <property type="protein sequence ID" value="PJZ74530.1"/>
    <property type="molecule type" value="Genomic_DNA"/>
</dbReference>
<dbReference type="EMBL" id="NPDY01000001">
    <property type="protein sequence ID" value="PJZ70998.1"/>
    <property type="molecule type" value="Genomic_DNA"/>
</dbReference>
<feature type="domain" description="Chorismate-utilising enzyme C-terminal" evidence="2">
    <location>
        <begin position="129"/>
        <end position="394"/>
    </location>
</feature>
<dbReference type="SUPFAM" id="SSF56752">
    <property type="entry name" value="D-aminoacid aminotransferase-like PLP-dependent enzymes"/>
    <property type="match status" value="1"/>
</dbReference>
<dbReference type="RefSeq" id="WP_100711941.1">
    <property type="nucleotide sequence ID" value="NZ_NPDY01000001.1"/>
</dbReference>
<dbReference type="InterPro" id="IPR043131">
    <property type="entry name" value="BCAT-like_N"/>
</dbReference>
<gene>
    <name evidence="3" type="ORF">CH360_00220</name>
    <name evidence="4" type="ORF">CH373_00220</name>
</gene>
<comment type="caution">
    <text evidence="4">The sequence shown here is derived from an EMBL/GenBank/DDBJ whole genome shotgun (WGS) entry which is preliminary data.</text>
</comment>
<keyword evidence="4" id="KW-0808">Transferase</keyword>
<dbReference type="InterPro" id="IPR001544">
    <property type="entry name" value="Aminotrans_IV"/>
</dbReference>
<name>A0A2M9ZR21_9LEPT</name>
<reference evidence="5 6" key="1">
    <citation type="submission" date="2017-07" db="EMBL/GenBank/DDBJ databases">
        <title>Leptospira spp. isolated from tropical soils.</title>
        <authorList>
            <person name="Thibeaux R."/>
            <person name="Iraola G."/>
            <person name="Ferres I."/>
            <person name="Bierque E."/>
            <person name="Girault D."/>
            <person name="Soupe-Gilbert M.-E."/>
            <person name="Picardeau M."/>
            <person name="Goarant C."/>
        </authorList>
    </citation>
    <scope>NUCLEOTIDE SEQUENCE [LARGE SCALE GENOMIC DNA]</scope>
    <source>
        <strain evidence="4 6">FH1-B-B1</strain>
        <strain evidence="3 5">FH1-B-C1</strain>
    </source>
</reference>
<keyword evidence="4" id="KW-0032">Aminotransferase</keyword>
<dbReference type="InterPro" id="IPR015890">
    <property type="entry name" value="Chorismate_C"/>
</dbReference>
<dbReference type="AlphaFoldDB" id="A0A2M9ZR21"/>
<dbReference type="InterPro" id="IPR036038">
    <property type="entry name" value="Aminotransferase-like"/>
</dbReference>
<feature type="compositionally biased region" description="Basic and acidic residues" evidence="1">
    <location>
        <begin position="226"/>
        <end position="236"/>
    </location>
</feature>
<sequence length="618" mass="71058">MNPKEDIEHFQPFLYLGRGFSKEARPILIFPEEVYSSFRLDEIPNILQIIQSKIDQGLLAAGWISYDSHQAFAGSASLTEESHKIPEVPYVWFAVFSQYKLLSDQELENWEFLYKNQGYFLQCEDIQNKDGFKNSIQKIQDYLRSGDVYQINYTFPIKLTQNGSLGSLFFELRKNQKVPYEAWIRTGAETSDQNVWNLMSFSPELFWQRDKNQIRTLPMKGTRPRGKNESEDDQLRSELTNSPKDKAENLMITDLLRNDLGKISIPGSVEVPRLFFVESYETVFQMISEVRSVLKEKTNWLEIVQSLFPGGSITGAPKKRATEIISQLETDRGVYTGAICFLSKDFETVSIAIRTLEFKESSQSCGPRKGRMGIGSGITIDSDAEEEWNECWSKAKFLIDSPNSKRNEFYIFATMLFKRGVIYFLKDHKKRIFDSAIELGFPINEKVWNSVIQEIFQKSANFESNQALRVRLILNNIGTLKSEILPFSKGPKEGPAIFSQKKVSSADFFLRHKTSLRGRFDLEYGHATKKGYLDVLYTNELEKITEGSIHSIFIRKDGEWITPPVSAGLLPGIFRSRLIRKLKCKESEFTVDDLLKAEKIILTNSLRGIRVVTRVDFE</sequence>
<evidence type="ECO:0000313" key="5">
    <source>
        <dbReference type="Proteomes" id="UP000231962"/>
    </source>
</evidence>
<evidence type="ECO:0000313" key="6">
    <source>
        <dbReference type="Proteomes" id="UP000231990"/>
    </source>
</evidence>
<dbReference type="InterPro" id="IPR043132">
    <property type="entry name" value="BCAT-like_C"/>
</dbReference>
<dbReference type="InterPro" id="IPR005801">
    <property type="entry name" value="ADC_synthase"/>
</dbReference>
<evidence type="ECO:0000313" key="4">
    <source>
        <dbReference type="EMBL" id="PJZ74530.1"/>
    </source>
</evidence>
<evidence type="ECO:0000256" key="1">
    <source>
        <dbReference type="SAM" id="MobiDB-lite"/>
    </source>
</evidence>
<evidence type="ECO:0000259" key="2">
    <source>
        <dbReference type="Pfam" id="PF00425"/>
    </source>
</evidence>
<organism evidence="4 6">
    <name type="scientific">Leptospira perolatii</name>
    <dbReference type="NCBI Taxonomy" id="2023191"/>
    <lineage>
        <taxon>Bacteria</taxon>
        <taxon>Pseudomonadati</taxon>
        <taxon>Spirochaetota</taxon>
        <taxon>Spirochaetia</taxon>
        <taxon>Leptospirales</taxon>
        <taxon>Leptospiraceae</taxon>
        <taxon>Leptospira</taxon>
    </lineage>
</organism>
<feature type="region of interest" description="Disordered" evidence="1">
    <location>
        <begin position="217"/>
        <end position="243"/>
    </location>
</feature>
<accession>A0A2M9ZR21</accession>
<dbReference type="Proteomes" id="UP000231990">
    <property type="component" value="Unassembled WGS sequence"/>
</dbReference>
<proteinExistence type="predicted"/>